<evidence type="ECO:0000256" key="1">
    <source>
        <dbReference type="ARBA" id="ARBA00022630"/>
    </source>
</evidence>
<dbReference type="PROSITE" id="PS50112">
    <property type="entry name" value="PAS"/>
    <property type="match status" value="1"/>
</dbReference>
<keyword evidence="1" id="KW-0285">Flavoprotein</keyword>
<evidence type="ECO:0000313" key="6">
    <source>
        <dbReference type="Proteomes" id="UP000028524"/>
    </source>
</evidence>
<name>A0A084QP11_STAC4</name>
<dbReference type="Gene3D" id="3.30.450.20">
    <property type="entry name" value="PAS domain"/>
    <property type="match status" value="1"/>
</dbReference>
<dbReference type="AlphaFoldDB" id="A0A084QP11"/>
<keyword evidence="6" id="KW-1185">Reference proteome</keyword>
<dbReference type="InParanoid" id="A0A084QP11"/>
<dbReference type="NCBIfam" id="TIGR00229">
    <property type="entry name" value="sensory_box"/>
    <property type="match status" value="1"/>
</dbReference>
<keyword evidence="2" id="KW-0288">FMN</keyword>
<dbReference type="PANTHER" id="PTHR47429:SF7">
    <property type="entry name" value="GATA-FACTOR"/>
    <property type="match status" value="1"/>
</dbReference>
<dbReference type="GO" id="GO:0005634">
    <property type="term" value="C:nucleus"/>
    <property type="evidence" value="ECO:0007669"/>
    <property type="project" value="TreeGrafter"/>
</dbReference>
<dbReference type="InterPro" id="IPR000014">
    <property type="entry name" value="PAS"/>
</dbReference>
<dbReference type="HOGENOM" id="CLU_080231_0_1_1"/>
<dbReference type="PANTHER" id="PTHR47429">
    <property type="entry name" value="PROTEIN TWIN LOV 1"/>
    <property type="match status" value="1"/>
</dbReference>
<evidence type="ECO:0000256" key="3">
    <source>
        <dbReference type="ARBA" id="ARBA00022991"/>
    </source>
</evidence>
<dbReference type="EMBL" id="KL660569">
    <property type="protein sequence ID" value="KFA65696.1"/>
    <property type="molecule type" value="Genomic_DNA"/>
</dbReference>
<protein>
    <recommendedName>
        <fullName evidence="4">PAS domain-containing protein</fullName>
    </recommendedName>
</protein>
<dbReference type="InterPro" id="IPR035965">
    <property type="entry name" value="PAS-like_dom_sf"/>
</dbReference>
<evidence type="ECO:0000256" key="2">
    <source>
        <dbReference type="ARBA" id="ARBA00022643"/>
    </source>
</evidence>
<dbReference type="STRING" id="1283841.A0A084QP11"/>
<dbReference type="Proteomes" id="UP000028524">
    <property type="component" value="Unassembled WGS sequence"/>
</dbReference>
<dbReference type="CDD" id="cd00130">
    <property type="entry name" value="PAS"/>
    <property type="match status" value="1"/>
</dbReference>
<organism evidence="5 6">
    <name type="scientific">Stachybotrys chlorohalonatus (strain IBT 40285)</name>
    <dbReference type="NCBI Taxonomy" id="1283841"/>
    <lineage>
        <taxon>Eukaryota</taxon>
        <taxon>Fungi</taxon>
        <taxon>Dikarya</taxon>
        <taxon>Ascomycota</taxon>
        <taxon>Pezizomycotina</taxon>
        <taxon>Sordariomycetes</taxon>
        <taxon>Hypocreomycetidae</taxon>
        <taxon>Hypocreales</taxon>
        <taxon>Stachybotryaceae</taxon>
        <taxon>Stachybotrys</taxon>
    </lineage>
</organism>
<dbReference type="Pfam" id="PF13426">
    <property type="entry name" value="PAS_9"/>
    <property type="match status" value="1"/>
</dbReference>
<keyword evidence="3" id="KW-0157">Chromophore</keyword>
<gene>
    <name evidence="5" type="ORF">S40285_04815</name>
</gene>
<proteinExistence type="predicted"/>
<dbReference type="OrthoDB" id="447251at2759"/>
<dbReference type="OMA" id="ADPVMYP"/>
<reference evidence="5 6" key="1">
    <citation type="journal article" date="2014" name="BMC Genomics">
        <title>Comparative genome sequencing reveals chemotype-specific gene clusters in the toxigenic black mold Stachybotrys.</title>
        <authorList>
            <person name="Semeiks J."/>
            <person name="Borek D."/>
            <person name="Otwinowski Z."/>
            <person name="Grishin N.V."/>
        </authorList>
    </citation>
    <scope>NUCLEOTIDE SEQUENCE [LARGE SCALE GENOMIC DNA]</scope>
    <source>
        <strain evidence="5 6">IBT 40285</strain>
    </source>
</reference>
<evidence type="ECO:0000259" key="4">
    <source>
        <dbReference type="PROSITE" id="PS50112"/>
    </source>
</evidence>
<feature type="domain" description="PAS" evidence="4">
    <location>
        <begin position="99"/>
        <end position="121"/>
    </location>
</feature>
<accession>A0A084QP11</accession>
<sequence>MASSTPTPPVLNPWEARALDHQFPDQHAQSSDRRSKAPAQWRPTQDAVIFPGLYSATGFDIMNILLQVVSRPNPMIHLGPVDSSVALILCDLELPDHPIVYVSDSFCELTGYTRKEVLGRNCRFLQAPPPGLDKRTPAMIAADKVAIHRLRQSVQRQEEVQLQITNYKKNGAPFMNILSIIPVQLGSSGYRYAVGFQVQLE</sequence>
<evidence type="ECO:0000313" key="5">
    <source>
        <dbReference type="EMBL" id="KFA65696.1"/>
    </source>
</evidence>
<dbReference type="SUPFAM" id="SSF55785">
    <property type="entry name" value="PYP-like sensor domain (PAS domain)"/>
    <property type="match status" value="1"/>
</dbReference>